<keyword evidence="5 10" id="KW-1133">Transmembrane helix</keyword>
<evidence type="ECO:0000256" key="5">
    <source>
        <dbReference type="ARBA" id="ARBA00022989"/>
    </source>
</evidence>
<evidence type="ECO:0000313" key="13">
    <source>
        <dbReference type="EMBL" id="MOY36114.1"/>
    </source>
</evidence>
<comment type="subcellular location">
    <subcellularLocation>
        <location evidence="1">Endomembrane system</location>
    </subcellularLocation>
</comment>
<evidence type="ECO:0000259" key="12">
    <source>
        <dbReference type="PROSITE" id="PS51914"/>
    </source>
</evidence>
<dbReference type="InterPro" id="IPR028927">
    <property type="entry name" value="Man-6-P_rcpt"/>
</dbReference>
<dbReference type="EMBL" id="GHJT01002143">
    <property type="protein sequence ID" value="MOY36114.1"/>
    <property type="molecule type" value="Transcribed_RNA"/>
</dbReference>
<sequence>MFVYDGNVSVPLFSFLVFFCFTSYVSSVTPDCVLVNKDSAAEKAFLEGLHDLRGETFSLEEKVDGKVRTVYEIGVCAGVNKSLPQVGALQHSVGDKENTTTVLGYFNATTLTGSHGPGAWTLLTYKNGDKYNNTCSNSSREAQLMVVCDSTVHHGVLQIANSKANCSYLFVLGSNVVCPKDKPQQPPHHGLSGGSVFCILFFTVLCSYLLLGFMYKRIVMGAKGLEQIPNYSFWKDFGNLQADGCNYLCRCQCDGANDHRAYRDIDDRPPRPEEDRDDQLLTM</sequence>
<keyword evidence="6 10" id="KW-0472">Membrane</keyword>
<evidence type="ECO:0000256" key="1">
    <source>
        <dbReference type="ARBA" id="ARBA00004308"/>
    </source>
</evidence>
<dbReference type="Pfam" id="PF02157">
    <property type="entry name" value="Man-6-P_recep"/>
    <property type="match status" value="1"/>
</dbReference>
<evidence type="ECO:0000256" key="6">
    <source>
        <dbReference type="ARBA" id="ARBA00023136"/>
    </source>
</evidence>
<feature type="compositionally biased region" description="Basic and acidic residues" evidence="9">
    <location>
        <begin position="262"/>
        <end position="274"/>
    </location>
</feature>
<keyword evidence="4 11" id="KW-0732">Signal</keyword>
<evidence type="ECO:0000256" key="3">
    <source>
        <dbReference type="ARBA" id="ARBA00022692"/>
    </source>
</evidence>
<dbReference type="InterPro" id="IPR009011">
    <property type="entry name" value="Man6P_isomerase_rcpt-bd_dom_sf"/>
</dbReference>
<dbReference type="PANTHER" id="PTHR15071:SF29">
    <property type="entry name" value="CATION-DEPENDENT MANNOSE-6-PHOSPHATE RECEPTOR"/>
    <property type="match status" value="1"/>
</dbReference>
<proteinExistence type="predicted"/>
<dbReference type="GO" id="GO:0005768">
    <property type="term" value="C:endosome"/>
    <property type="evidence" value="ECO:0007669"/>
    <property type="project" value="InterPro"/>
</dbReference>
<keyword evidence="8" id="KW-0325">Glycoprotein</keyword>
<feature type="chain" id="PRO_5020035652" evidence="11">
    <location>
        <begin position="28"/>
        <end position="283"/>
    </location>
</feature>
<dbReference type="PRINTS" id="PR00715">
    <property type="entry name" value="MAN6PRECEPTR"/>
</dbReference>
<evidence type="ECO:0000256" key="9">
    <source>
        <dbReference type="SAM" id="MobiDB-lite"/>
    </source>
</evidence>
<feature type="domain" description="MRH" evidence="12">
    <location>
        <begin position="46"/>
        <end position="180"/>
    </location>
</feature>
<dbReference type="InterPro" id="IPR044865">
    <property type="entry name" value="MRH_dom"/>
</dbReference>
<keyword evidence="3 10" id="KW-0812">Transmembrane</keyword>
<name>A0A4D5RGW8_IXOSC</name>
<dbReference type="GO" id="GO:0006622">
    <property type="term" value="P:protein targeting to lysosome"/>
    <property type="evidence" value="ECO:0007669"/>
    <property type="project" value="InterPro"/>
</dbReference>
<evidence type="ECO:0000256" key="10">
    <source>
        <dbReference type="SAM" id="Phobius"/>
    </source>
</evidence>
<dbReference type="VEuPathDB" id="VectorBase:ISCP_000798"/>
<organism evidence="13">
    <name type="scientific">Ixodes scapularis</name>
    <name type="common">Black-legged tick</name>
    <name type="synonym">Deer tick</name>
    <dbReference type="NCBI Taxonomy" id="6945"/>
    <lineage>
        <taxon>Eukaryota</taxon>
        <taxon>Metazoa</taxon>
        <taxon>Ecdysozoa</taxon>
        <taxon>Arthropoda</taxon>
        <taxon>Chelicerata</taxon>
        <taxon>Arachnida</taxon>
        <taxon>Acari</taxon>
        <taxon>Parasitiformes</taxon>
        <taxon>Ixodida</taxon>
        <taxon>Ixodoidea</taxon>
        <taxon>Ixodidae</taxon>
        <taxon>Ixodinae</taxon>
        <taxon>Ixodes</taxon>
    </lineage>
</organism>
<keyword evidence="7" id="KW-1015">Disulfide bond</keyword>
<feature type="region of interest" description="Disordered" evidence="9">
    <location>
        <begin position="262"/>
        <end position="283"/>
    </location>
</feature>
<dbReference type="AlphaFoldDB" id="A0A4D5RGW8"/>
<evidence type="ECO:0000256" key="11">
    <source>
        <dbReference type="SAM" id="SignalP"/>
    </source>
</evidence>
<dbReference type="SUPFAM" id="SSF50911">
    <property type="entry name" value="Mannose 6-phosphate receptor domain"/>
    <property type="match status" value="1"/>
</dbReference>
<dbReference type="PANTHER" id="PTHR15071">
    <property type="entry name" value="MANNOSE-6-PHOSPHATE RECEPTOR FAMILY MEMBER"/>
    <property type="match status" value="1"/>
</dbReference>
<dbReference type="PROSITE" id="PS51914">
    <property type="entry name" value="MRH"/>
    <property type="match status" value="1"/>
</dbReference>
<evidence type="ECO:0000256" key="7">
    <source>
        <dbReference type="ARBA" id="ARBA00023157"/>
    </source>
</evidence>
<feature type="transmembrane region" description="Helical" evidence="10">
    <location>
        <begin position="190"/>
        <end position="211"/>
    </location>
</feature>
<evidence type="ECO:0000256" key="8">
    <source>
        <dbReference type="ARBA" id="ARBA00023180"/>
    </source>
</evidence>
<reference evidence="13" key="1">
    <citation type="submission" date="2019-04" db="EMBL/GenBank/DDBJ databases">
        <title>An insight into the mialome of Ixodes scapularis.</title>
        <authorList>
            <person name="Ribeiro J.M."/>
            <person name="Mather T.N."/>
            <person name="Karim S."/>
        </authorList>
    </citation>
    <scope>NUCLEOTIDE SEQUENCE</scope>
</reference>
<dbReference type="InterPro" id="IPR000296">
    <property type="entry name" value="Man-6-P_rcpt_cation_dep"/>
</dbReference>
<protein>
    <submittedName>
        <fullName evidence="13">Putative mannose-6-phosphate receptor</fullName>
    </submittedName>
</protein>
<dbReference type="VEuPathDB" id="VectorBase:ISCI018942"/>
<evidence type="ECO:0000256" key="2">
    <source>
        <dbReference type="ARBA" id="ARBA00022448"/>
    </source>
</evidence>
<evidence type="ECO:0000256" key="4">
    <source>
        <dbReference type="ARBA" id="ARBA00022729"/>
    </source>
</evidence>
<keyword evidence="2" id="KW-0813">Transport</keyword>
<dbReference type="Gene3D" id="2.70.130.10">
    <property type="entry name" value="Mannose-6-phosphate receptor binding domain"/>
    <property type="match status" value="1"/>
</dbReference>
<dbReference type="VEuPathDB" id="VectorBase:ISCW018942"/>
<accession>A0A4D5RGW8</accession>
<dbReference type="OrthoDB" id="29460at2759"/>
<keyword evidence="13" id="KW-0675">Receptor</keyword>
<feature type="signal peptide" evidence="11">
    <location>
        <begin position="1"/>
        <end position="27"/>
    </location>
</feature>
<dbReference type="GO" id="GO:0005794">
    <property type="term" value="C:Golgi apparatus"/>
    <property type="evidence" value="ECO:0007669"/>
    <property type="project" value="InterPro"/>
</dbReference>
<dbReference type="GO" id="GO:0019904">
    <property type="term" value="F:protein domain specific binding"/>
    <property type="evidence" value="ECO:0007669"/>
    <property type="project" value="InterPro"/>
</dbReference>